<evidence type="ECO:0000256" key="4">
    <source>
        <dbReference type="ARBA" id="ARBA00022692"/>
    </source>
</evidence>
<dbReference type="PANTHER" id="PTHR33452:SF1">
    <property type="entry name" value="INNER MEMBRANE PROTEIN YPHA-RELATED"/>
    <property type="match status" value="1"/>
</dbReference>
<keyword evidence="5 7" id="KW-1133">Transmembrane helix</keyword>
<evidence type="ECO:0000256" key="7">
    <source>
        <dbReference type="SAM" id="Phobius"/>
    </source>
</evidence>
<comment type="caution">
    <text evidence="8">The sequence shown here is derived from an EMBL/GenBank/DDBJ whole genome shotgun (WGS) entry which is preliminary data.</text>
</comment>
<proteinExistence type="inferred from homology"/>
<gene>
    <name evidence="8" type="ORF">FJZ47_13230</name>
</gene>
<comment type="subcellular location">
    <subcellularLocation>
        <location evidence="1">Cell membrane</location>
        <topology evidence="1">Multi-pass membrane protein</topology>
    </subcellularLocation>
</comment>
<organism evidence="8 9">
    <name type="scientific">Tectimicrobiota bacterium</name>
    <dbReference type="NCBI Taxonomy" id="2528274"/>
    <lineage>
        <taxon>Bacteria</taxon>
        <taxon>Pseudomonadati</taxon>
        <taxon>Nitrospinota/Tectimicrobiota group</taxon>
        <taxon>Candidatus Tectimicrobiota</taxon>
    </lineage>
</organism>
<keyword evidence="4 7" id="KW-0812">Transmembrane</keyword>
<evidence type="ECO:0000256" key="1">
    <source>
        <dbReference type="ARBA" id="ARBA00004651"/>
    </source>
</evidence>
<feature type="transmembrane region" description="Helical" evidence="7">
    <location>
        <begin position="122"/>
        <end position="143"/>
    </location>
</feature>
<dbReference type="InterPro" id="IPR032808">
    <property type="entry name" value="DoxX"/>
</dbReference>
<dbReference type="GO" id="GO:0005886">
    <property type="term" value="C:plasma membrane"/>
    <property type="evidence" value="ECO:0007669"/>
    <property type="project" value="UniProtKB-SubCell"/>
</dbReference>
<evidence type="ECO:0000256" key="6">
    <source>
        <dbReference type="ARBA" id="ARBA00023136"/>
    </source>
</evidence>
<dbReference type="Pfam" id="PF07681">
    <property type="entry name" value="DoxX"/>
    <property type="match status" value="1"/>
</dbReference>
<reference evidence="8" key="1">
    <citation type="submission" date="2019-03" db="EMBL/GenBank/DDBJ databases">
        <title>Lake Tanganyika Metagenome-Assembled Genomes (MAGs).</title>
        <authorList>
            <person name="Tran P."/>
        </authorList>
    </citation>
    <scope>NUCLEOTIDE SEQUENCE</scope>
    <source>
        <strain evidence="8">K_DeepCast_65m_m2_066</strain>
    </source>
</reference>
<evidence type="ECO:0000313" key="9">
    <source>
        <dbReference type="Proteomes" id="UP000712673"/>
    </source>
</evidence>
<protein>
    <submittedName>
        <fullName evidence="8">DoxX family protein</fullName>
    </submittedName>
</protein>
<evidence type="ECO:0000256" key="3">
    <source>
        <dbReference type="ARBA" id="ARBA00022475"/>
    </source>
</evidence>
<comment type="similarity">
    <text evidence="2">Belongs to the DoxX family.</text>
</comment>
<keyword evidence="3" id="KW-1003">Cell membrane</keyword>
<evidence type="ECO:0000256" key="2">
    <source>
        <dbReference type="ARBA" id="ARBA00006679"/>
    </source>
</evidence>
<dbReference type="PANTHER" id="PTHR33452">
    <property type="entry name" value="OXIDOREDUCTASE CATD-RELATED"/>
    <property type="match status" value="1"/>
</dbReference>
<evidence type="ECO:0000313" key="8">
    <source>
        <dbReference type="EMBL" id="MBM3224752.1"/>
    </source>
</evidence>
<evidence type="ECO:0000256" key="5">
    <source>
        <dbReference type="ARBA" id="ARBA00022989"/>
    </source>
</evidence>
<dbReference type="AlphaFoldDB" id="A0A937W3W7"/>
<dbReference type="EMBL" id="VGLS01000397">
    <property type="protein sequence ID" value="MBM3224752.1"/>
    <property type="molecule type" value="Genomic_DNA"/>
</dbReference>
<accession>A0A937W3W7</accession>
<dbReference type="InterPro" id="IPR051907">
    <property type="entry name" value="DoxX-like_oxidoreductase"/>
</dbReference>
<name>A0A937W3W7_UNCTE</name>
<sequence length="153" mass="16847">MYTATTTGWRDRLYTVTDLLQHVPLSFIQLLFRLAIAGVFLKAGLNKTASWALTVQLFADEYQVPVLPPEFAALMAATTEIGCSILLILGLGTRLATLPLLGMLAVIQTFVYPNAWSEHLTWGSILLLLLTRGGGTFSLDRLLGLEPRSVRKE</sequence>
<dbReference type="Proteomes" id="UP000712673">
    <property type="component" value="Unassembled WGS sequence"/>
</dbReference>
<keyword evidence="6 7" id="KW-0472">Membrane</keyword>